<evidence type="ECO:0000256" key="15">
    <source>
        <dbReference type="ARBA" id="ARBA00023201"/>
    </source>
</evidence>
<sequence length="220" mass="24835">MTKTSPAYILGFMIIICTVFGTAISSVHYATLDMLRKNEKLHRNRSICRVFNLPVARASADAFQKAIDDDISYEQIVSQGRTWDVYKQMDTGNIGFVFSGTGFWDRITGILVLSPDLSEIVNIQFLDQKETPGLGARIEEGWFIDQFKGVLISWDKPVDKRIIVGPAPDPKAKNRVDAITGATQTSLALMKFLNSELESFRKVMKEQKEKTMIEPPLPWE</sequence>
<dbReference type="Proteomes" id="UP000032309">
    <property type="component" value="Unassembled WGS sequence"/>
</dbReference>
<keyword evidence="13" id="KW-0830">Ubiquinone</keyword>
<dbReference type="SMART" id="SM00900">
    <property type="entry name" value="FMN_bind"/>
    <property type="match status" value="1"/>
</dbReference>
<evidence type="ECO:0000256" key="7">
    <source>
        <dbReference type="ARBA" id="ARBA00022692"/>
    </source>
</evidence>
<keyword evidence="3" id="KW-0997">Cell inner membrane</keyword>
<dbReference type="PANTHER" id="PTHR37838">
    <property type="entry name" value="NA(+)-TRANSLOCATING NADH-QUINONE REDUCTASE SUBUNIT C"/>
    <property type="match status" value="1"/>
</dbReference>
<evidence type="ECO:0000256" key="12">
    <source>
        <dbReference type="ARBA" id="ARBA00023065"/>
    </source>
</evidence>
<evidence type="ECO:0000256" key="14">
    <source>
        <dbReference type="ARBA" id="ARBA00023136"/>
    </source>
</evidence>
<keyword evidence="19" id="KW-1185">Reference proteome</keyword>
<feature type="transmembrane region" description="Helical" evidence="16">
    <location>
        <begin position="6"/>
        <end position="30"/>
    </location>
</feature>
<accession>A0ABQ0JXE2</accession>
<dbReference type="EMBL" id="BAFN01000001">
    <property type="protein sequence ID" value="GAN33399.1"/>
    <property type="molecule type" value="Genomic_DNA"/>
</dbReference>
<evidence type="ECO:0000256" key="9">
    <source>
        <dbReference type="ARBA" id="ARBA00022989"/>
    </source>
</evidence>
<dbReference type="InterPro" id="IPR007329">
    <property type="entry name" value="FMN-bd"/>
</dbReference>
<evidence type="ECO:0000259" key="17">
    <source>
        <dbReference type="SMART" id="SM00900"/>
    </source>
</evidence>
<proteinExistence type="predicted"/>
<evidence type="ECO:0000313" key="19">
    <source>
        <dbReference type="Proteomes" id="UP000032309"/>
    </source>
</evidence>
<keyword evidence="15" id="KW-0739">Sodium transport</keyword>
<keyword evidence="11" id="KW-0915">Sodium</keyword>
<reference evidence="19" key="1">
    <citation type="journal article" date="2015" name="Genome Announc.">
        <title>Draft Genome Sequence of an Anaerobic Ammonium-Oxidizing Bacterium, "Candidatus Brocadia sinica".</title>
        <authorList>
            <person name="Oshiki M."/>
            <person name="Shinyako-Hata K."/>
            <person name="Satoh H."/>
            <person name="Okabe S."/>
        </authorList>
    </citation>
    <scope>NUCLEOTIDE SEQUENCE [LARGE SCALE GENOMIC DNA]</scope>
    <source>
        <strain evidence="19">JPN1</strain>
    </source>
</reference>
<keyword evidence="8" id="KW-1278">Translocase</keyword>
<dbReference type="Pfam" id="PF04205">
    <property type="entry name" value="FMN_bind"/>
    <property type="match status" value="1"/>
</dbReference>
<keyword evidence="10" id="KW-0520">NAD</keyword>
<evidence type="ECO:0000313" key="18">
    <source>
        <dbReference type="EMBL" id="GAN33399.1"/>
    </source>
</evidence>
<feature type="domain" description="FMN-binding" evidence="17">
    <location>
        <begin position="102"/>
        <end position="200"/>
    </location>
</feature>
<name>A0ABQ0JXE2_9BACT</name>
<keyword evidence="1" id="KW-0813">Transport</keyword>
<evidence type="ECO:0000256" key="3">
    <source>
        <dbReference type="ARBA" id="ARBA00022519"/>
    </source>
</evidence>
<keyword evidence="5" id="KW-0285">Flavoprotein</keyword>
<comment type="caution">
    <text evidence="18">The sequence shown here is derived from an EMBL/GenBank/DDBJ whole genome shotgun (WGS) entry which is preliminary data.</text>
</comment>
<keyword evidence="14 16" id="KW-0472">Membrane</keyword>
<dbReference type="RefSeq" id="WP_052563447.1">
    <property type="nucleotide sequence ID" value="NZ_BAFN01000001.1"/>
</dbReference>
<evidence type="ECO:0000256" key="11">
    <source>
        <dbReference type="ARBA" id="ARBA00023053"/>
    </source>
</evidence>
<keyword evidence="4" id="KW-0597">Phosphoprotein</keyword>
<evidence type="ECO:0000256" key="5">
    <source>
        <dbReference type="ARBA" id="ARBA00022630"/>
    </source>
</evidence>
<evidence type="ECO:0000256" key="16">
    <source>
        <dbReference type="SAM" id="Phobius"/>
    </source>
</evidence>
<organism evidence="18 19">
    <name type="scientific">Candidatus Brocadia sinica JPN1</name>
    <dbReference type="NCBI Taxonomy" id="1197129"/>
    <lineage>
        <taxon>Bacteria</taxon>
        <taxon>Pseudomonadati</taxon>
        <taxon>Planctomycetota</taxon>
        <taxon>Candidatus Brocadiia</taxon>
        <taxon>Candidatus Brocadiales</taxon>
        <taxon>Candidatus Brocadiaceae</taxon>
        <taxon>Candidatus Brocadia</taxon>
    </lineage>
</organism>
<evidence type="ECO:0000256" key="2">
    <source>
        <dbReference type="ARBA" id="ARBA00022475"/>
    </source>
</evidence>
<evidence type="ECO:0000256" key="1">
    <source>
        <dbReference type="ARBA" id="ARBA00022448"/>
    </source>
</evidence>
<evidence type="ECO:0000256" key="4">
    <source>
        <dbReference type="ARBA" id="ARBA00022553"/>
    </source>
</evidence>
<evidence type="ECO:0000256" key="10">
    <source>
        <dbReference type="ARBA" id="ARBA00023027"/>
    </source>
</evidence>
<evidence type="ECO:0000256" key="6">
    <source>
        <dbReference type="ARBA" id="ARBA00022643"/>
    </source>
</evidence>
<keyword evidence="6" id="KW-0288">FMN</keyword>
<evidence type="ECO:0000256" key="13">
    <source>
        <dbReference type="ARBA" id="ARBA00023075"/>
    </source>
</evidence>
<evidence type="ECO:0000256" key="8">
    <source>
        <dbReference type="ARBA" id="ARBA00022967"/>
    </source>
</evidence>
<gene>
    <name evidence="18" type="ORF">BROSI_A1919</name>
</gene>
<dbReference type="InterPro" id="IPR010204">
    <property type="entry name" value="NqrC"/>
</dbReference>
<keyword evidence="12" id="KW-0406">Ion transport</keyword>
<dbReference type="PANTHER" id="PTHR37838:SF1">
    <property type="entry name" value="NA(+)-TRANSLOCATING NADH-QUINONE REDUCTASE SUBUNIT C"/>
    <property type="match status" value="1"/>
</dbReference>
<protein>
    <submittedName>
        <fullName evidence="18">Na+-transporting NADH:ubiquinone oxidoreductase subunit C</fullName>
    </submittedName>
</protein>
<keyword evidence="2" id="KW-1003">Cell membrane</keyword>
<keyword evidence="7 16" id="KW-0812">Transmembrane</keyword>
<keyword evidence="9 16" id="KW-1133">Transmembrane helix</keyword>